<dbReference type="Proteomes" id="UP000287033">
    <property type="component" value="Unassembled WGS sequence"/>
</dbReference>
<dbReference type="OMA" id="TPHIWNH"/>
<gene>
    <name evidence="4" type="ORF">chiPu_0012131</name>
</gene>
<feature type="compositionally biased region" description="Pro residues" evidence="2">
    <location>
        <begin position="302"/>
        <end position="316"/>
    </location>
</feature>
<dbReference type="InterPro" id="IPR033184">
    <property type="entry name" value="PRRC2"/>
</dbReference>
<feature type="compositionally biased region" description="Low complexity" evidence="2">
    <location>
        <begin position="1753"/>
        <end position="1772"/>
    </location>
</feature>
<feature type="compositionally biased region" description="Basic and acidic residues" evidence="2">
    <location>
        <begin position="1078"/>
        <end position="1097"/>
    </location>
</feature>
<feature type="compositionally biased region" description="Basic and acidic residues" evidence="2">
    <location>
        <begin position="367"/>
        <end position="380"/>
    </location>
</feature>
<sequence>MSDRLGQTAKGKDGKTKYSSLNLFDTYKGKSLETQKPTVTARHGLQSLGKVAAARRMPPPANLPSLKAENKGNDPNISLVPKDGTGWASKQESQDQKNTDASTAQQPESQLPPASQTSGSSQPKRPAAATAVVATPQEATPSAQSGTKSWAQASVTHGAQGDGGKGSNQQSPFSREEFPTLQAAGDQDKVGRERDIADQSYGPGPSLRPQNVTSWREGGGRNLGAPGGSLIEGETKELSPEEAASSIASSADQKVTVRMAEQPPRPGVGVPQQAVPQPYPPPYRGMMPAFMYSPYCGLPFPTPYGPQGPYRYPPPDASKFPRVPGPRLPPHPTRMPEAVKRPSILKQDDLKEFDELENETDDGWAGAHEEIDYTEKLKFSDDEDDDDAEKGKSENWDGQTSRPDRQESRTSENKKEPPSEEHLSVKAGRGEGLTSAQTELGPPGSQPPRVSASWGPAVDHQTTVPQEKANPSLANQKTPVGEDEDEAWRQRRKQSSTEISAAVERARKRREEEERRMQEERRAACAEKLKRLDEKFGASEKRQKSEQEKEEASEEKENEEPVGSNKRQRTASSGSFEMPQAEPPPPPEKETVEVKEEAGVVRVESKVETVVPGRQPQPCQGYSKYQKSLPPRFQRQQQEQLLKQQQQWQQQQQQQHQSSQQVPPQQPPQPQPLAMAPSAPMHPQQQKPMYPGSIGRPPPPMPPMGYDPRWMMMPPYMDPRMLQGRPPIDYFPAGVHPSGLMARERSDSGGSGSEPFDRHPTRGTPPIDPKLAWAGDVFPPAEIRPLASPIRPHDEDDKSLRSETPPVRHRDTGPPQSFVSGLQVSDSGPRHVPQMQRYTLMDRLDEQRQTPWQNSLPSVQMELERDRRVEVSSQLQHSHAQRKAEQESMPIRRETTQLQHEDKKMEPLMMHVPREASQLSNVVKKAAPHIQAAEVLQHKEDHSVKENKQEENKKGDKPNRQDMHRPQRKESKTETRWGPRPGSKNRDEPSDKPARRAGPIKKPVLKDMKREDSEQEVEKGKPASGEKTVVKGKDKLQEFKLEADCSKQDSSSLKVSQPVPSVSVSNKPSQGPPLSNVQDDRGKAKPSGKDQRPEKAKTSKPPQKDFNNGPPPPRRNRDRDHSFDRSYSGRGRGRGRGEFFSRGRGYRGAYGGRGRGGRGRSREFRGYREPMYRTEESGSKSSFRPRNPSETRSEGSEYEEIPKRRRQRGSETGSETHESASDVAHSDKEVSSSSKEPTKEFRNSDQGRADKKNRAEPPKLADKMPPRLSDSSRGRVFTPRGVPSRRGRGGMPRGGGGGGGRPQQGGWGPSSKVPPPKKQPSKEQVKTPEIRPLDMHPGKESEKNPSEKLPQVGESAAPEGQPHRSERPPDKPPRRRRHGRSQQQDKPPRFRRLKQEREVAARMNGERNLFPESLPPNPPPNPQTEEIKEVVRNAAGTKSPDLSNQNSDQANEEWETASESSDFTERRDKDGMFVKNAPGGIKSVDPNAAQKKESSKRSFSSQRPGMDRQNRRSNPGDSSGKGNRNSAGSVRNEKRNWPSPKNRRPVEDRTTLAAALPQNASAVFRVDRIIPSDSAAIQKAIAEVNNRHKDCKLAPGKIKEKNDMLTQFDLNNYASVVIIDDHPAISADDESISPLNDGFTRVLSKRQKRILDDERRKKEEHLLQKAVKICTMDSLHPSLSGFPKKQSKKVTHSNLESEESCKGQTNAANLGTQIWNTTHSAASGLDTWIKPLNVFAEAASAEASQTDSGVDLSSDCQVSSTSSSQRSSPASSLKTDTGERVGLINRISTKVVEIRSAENQLLEPKEQRQRPARTGALKENKFQESASELSKEHKPGPIGNERSLKNKKAREGQQKENPETAAKAVGFSINSRPKSKPDPDLLLETEVTVPPIQFGVSAKDSDFSLAVPTIQRSTSSPPNKLQTAASNDVPLAAPVPVPTIETPPQNNEMSPVSLPSNELTLKMESARKAWEKSPGVTEKDVAASVTNADVPEMAGNYHSFVNSIPVASVAPSSPLSAPSGHIPPCYMESHFYGSQPRGMPPSISQHQAFQSGLSRAMPTQQITLPLHTPLQGQAQVSTLSIRQGTPVSQTQDMFSPLQSFRSQQLYLQPGLSPPSAAMVQGSPLISGAPVKSQYVGFSAVQAAEVAKAQQGLPYQHAACTPPMSVIYNTQLGNSQLIDSQIIQMRQSMAQPSDFYSSPLQQPNQSNYFAATPISSGPLHQMLVPMLGSQLSVPGFGSVQQPLVQLPQSLHHSQAQTVPPGPPRRVVHSGFHTAAPTLGREVNPMDPKTFHLDRKMNPSPETFGYSVPSPAMFRTGSTSPRGKSPGPVQCGVNSLPCYRGNVSQQAKQRAEVLQSTQRFFERVTPCSNNSDVGSLPAEEHQEEESTMPRKDEKSSSKPKPVRTGPIKPQSIKPQEEKL</sequence>
<feature type="compositionally biased region" description="Basic and acidic residues" evidence="2">
    <location>
        <begin position="587"/>
        <end position="607"/>
    </location>
</feature>
<accession>A0A401STE3</accession>
<dbReference type="EMBL" id="BEZZ01000537">
    <property type="protein sequence ID" value="GCC33661.1"/>
    <property type="molecule type" value="Genomic_DNA"/>
</dbReference>
<feature type="region of interest" description="Disordered" evidence="2">
    <location>
        <begin position="2293"/>
        <end position="2327"/>
    </location>
</feature>
<feature type="compositionally biased region" description="Polar residues" evidence="2">
    <location>
        <begin position="99"/>
        <end position="123"/>
    </location>
</feature>
<feature type="compositionally biased region" description="Basic and acidic residues" evidence="2">
    <location>
        <begin position="1320"/>
        <end position="1346"/>
    </location>
</feature>
<feature type="compositionally biased region" description="Gly residues" evidence="2">
    <location>
        <begin position="1289"/>
        <end position="1308"/>
    </location>
</feature>
<evidence type="ECO:0000313" key="5">
    <source>
        <dbReference type="Proteomes" id="UP000287033"/>
    </source>
</evidence>
<dbReference type="PANTHER" id="PTHR14038:SF5">
    <property type="entry name" value="PROTEIN PRRC2A"/>
    <property type="match status" value="1"/>
</dbReference>
<feature type="compositionally biased region" description="Polar residues" evidence="2">
    <location>
        <begin position="814"/>
        <end position="826"/>
    </location>
</feature>
<feature type="compositionally biased region" description="Low complexity" evidence="2">
    <location>
        <begin position="126"/>
        <end position="136"/>
    </location>
</feature>
<dbReference type="PANTHER" id="PTHR14038">
    <property type="entry name" value="BAT2 HLA-B-ASSOCIATED TRANSCRIPT 2"/>
    <property type="match status" value="1"/>
</dbReference>
<keyword evidence="5" id="KW-1185">Reference proteome</keyword>
<feature type="compositionally biased region" description="Basic and acidic residues" evidence="2">
    <location>
        <begin position="984"/>
        <end position="994"/>
    </location>
</feature>
<evidence type="ECO:0000313" key="4">
    <source>
        <dbReference type="EMBL" id="GCC33661.1"/>
    </source>
</evidence>
<feature type="compositionally biased region" description="Polar residues" evidence="2">
    <location>
        <begin position="137"/>
        <end position="157"/>
    </location>
</feature>
<feature type="compositionally biased region" description="Low complexity" evidence="2">
    <location>
        <begin position="267"/>
        <end position="276"/>
    </location>
</feature>
<feature type="compositionally biased region" description="Basic and acidic residues" evidence="2">
    <location>
        <begin position="2385"/>
        <end position="2394"/>
    </location>
</feature>
<feature type="compositionally biased region" description="Acidic residues" evidence="2">
    <location>
        <begin position="548"/>
        <end position="560"/>
    </location>
</feature>
<feature type="compositionally biased region" description="Basic and acidic residues" evidence="2">
    <location>
        <begin position="1115"/>
        <end position="1124"/>
    </location>
</feature>
<keyword evidence="1" id="KW-0597">Phosphoprotein</keyword>
<comment type="caution">
    <text evidence="4">The sequence shown here is derived from an EMBL/GenBank/DDBJ whole genome shotgun (WGS) entry which is preliminary data.</text>
</comment>
<evidence type="ECO:0000256" key="1">
    <source>
        <dbReference type="ARBA" id="ARBA00022553"/>
    </source>
</evidence>
<feature type="compositionally biased region" description="Basic and acidic residues" evidence="2">
    <location>
        <begin position="402"/>
        <end position="424"/>
    </location>
</feature>
<feature type="region of interest" description="Disordered" evidence="2">
    <location>
        <begin position="2363"/>
        <end position="2417"/>
    </location>
</feature>
<feature type="compositionally biased region" description="Basic and acidic residues" evidence="2">
    <location>
        <begin position="791"/>
        <end position="812"/>
    </location>
</feature>
<feature type="compositionally biased region" description="Basic and acidic residues" evidence="2">
    <location>
        <begin position="509"/>
        <end position="547"/>
    </location>
</feature>
<feature type="compositionally biased region" description="Basic and acidic residues" evidence="2">
    <location>
        <begin position="1160"/>
        <end position="1178"/>
    </location>
</feature>
<dbReference type="GO" id="GO:0030154">
    <property type="term" value="P:cell differentiation"/>
    <property type="evidence" value="ECO:0007669"/>
    <property type="project" value="TreeGrafter"/>
</dbReference>
<protein>
    <recommendedName>
        <fullName evidence="3">BAT2 N-terminal domain-containing protein</fullName>
    </recommendedName>
</protein>
<feature type="compositionally biased region" description="Pro residues" evidence="2">
    <location>
        <begin position="323"/>
        <end position="333"/>
    </location>
</feature>
<reference evidence="4 5" key="1">
    <citation type="journal article" date="2018" name="Nat. Ecol. Evol.">
        <title>Shark genomes provide insights into elasmobranch evolution and the origin of vertebrates.</title>
        <authorList>
            <person name="Hara Y"/>
            <person name="Yamaguchi K"/>
            <person name="Onimaru K"/>
            <person name="Kadota M"/>
            <person name="Koyanagi M"/>
            <person name="Keeley SD"/>
            <person name="Tatsumi K"/>
            <person name="Tanaka K"/>
            <person name="Motone F"/>
            <person name="Kageyama Y"/>
            <person name="Nozu R"/>
            <person name="Adachi N"/>
            <person name="Nishimura O"/>
            <person name="Nakagawa R"/>
            <person name="Tanegashima C"/>
            <person name="Kiyatake I"/>
            <person name="Matsumoto R"/>
            <person name="Murakumo K"/>
            <person name="Nishida K"/>
            <person name="Terakita A"/>
            <person name="Kuratani S"/>
            <person name="Sato K"/>
            <person name="Hyodo S Kuraku.S."/>
        </authorList>
    </citation>
    <scope>NUCLEOTIDE SEQUENCE [LARGE SCALE GENOMIC DNA]</scope>
</reference>
<feature type="compositionally biased region" description="Basic and acidic residues" evidence="2">
    <location>
        <begin position="1849"/>
        <end position="1858"/>
    </location>
</feature>
<evidence type="ECO:0000259" key="3">
    <source>
        <dbReference type="Pfam" id="PF07001"/>
    </source>
</evidence>
<feature type="region of interest" description="Disordered" evidence="2">
    <location>
        <begin position="1680"/>
        <end position="1703"/>
    </location>
</feature>
<feature type="compositionally biased region" description="Basic and acidic residues" evidence="2">
    <location>
        <begin position="1361"/>
        <end position="1372"/>
    </location>
</feature>
<dbReference type="InterPro" id="IPR009738">
    <property type="entry name" value="BAT2_N"/>
</dbReference>
<feature type="compositionally biased region" description="Polar residues" evidence="2">
    <location>
        <begin position="849"/>
        <end position="858"/>
    </location>
</feature>
<feature type="compositionally biased region" description="Polar residues" evidence="2">
    <location>
        <begin position="1512"/>
        <end position="1529"/>
    </location>
</feature>
<feature type="compositionally biased region" description="Low complexity" evidence="2">
    <location>
        <begin position="1050"/>
        <end position="1069"/>
    </location>
</feature>
<organism evidence="4 5">
    <name type="scientific">Chiloscyllium punctatum</name>
    <name type="common">Brownbanded bambooshark</name>
    <name type="synonym">Hemiscyllium punctatum</name>
    <dbReference type="NCBI Taxonomy" id="137246"/>
    <lineage>
        <taxon>Eukaryota</taxon>
        <taxon>Metazoa</taxon>
        <taxon>Chordata</taxon>
        <taxon>Craniata</taxon>
        <taxon>Vertebrata</taxon>
        <taxon>Chondrichthyes</taxon>
        <taxon>Elasmobranchii</taxon>
        <taxon>Galeomorphii</taxon>
        <taxon>Galeoidea</taxon>
        <taxon>Orectolobiformes</taxon>
        <taxon>Hemiscylliidae</taxon>
        <taxon>Chiloscyllium</taxon>
    </lineage>
</organism>
<feature type="compositionally biased region" description="Basic and acidic residues" evidence="2">
    <location>
        <begin position="1004"/>
        <end position="1021"/>
    </location>
</feature>
<feature type="compositionally biased region" description="Polar residues" evidence="2">
    <location>
        <begin position="1440"/>
        <end position="1449"/>
    </location>
</feature>
<feature type="region of interest" description="Disordered" evidence="2">
    <location>
        <begin position="728"/>
        <end position="1547"/>
    </location>
</feature>
<feature type="compositionally biased region" description="Pro residues" evidence="2">
    <location>
        <begin position="1413"/>
        <end position="1422"/>
    </location>
</feature>
<feature type="region of interest" description="Disordered" evidence="2">
    <location>
        <begin position="302"/>
        <end position="709"/>
    </location>
</feature>
<evidence type="ECO:0000256" key="2">
    <source>
        <dbReference type="SAM" id="MobiDB-lite"/>
    </source>
</evidence>
<feature type="region of interest" description="Disordered" evidence="2">
    <location>
        <begin position="1802"/>
        <end position="1880"/>
    </location>
</feature>
<feature type="compositionally biased region" description="Basic and acidic residues" evidence="2">
    <location>
        <begin position="882"/>
        <end position="906"/>
    </location>
</feature>
<feature type="domain" description="BAT2 N-terminal" evidence="3">
    <location>
        <begin position="1"/>
        <end position="195"/>
    </location>
</feature>
<dbReference type="Pfam" id="PF07001">
    <property type="entry name" value="BAT2_N"/>
    <property type="match status" value="1"/>
</dbReference>
<feature type="compositionally biased region" description="Basic and acidic residues" evidence="2">
    <location>
        <begin position="186"/>
        <end position="197"/>
    </location>
</feature>
<name>A0A401STE3_CHIPU</name>
<feature type="compositionally biased region" description="Basic and acidic residues" evidence="2">
    <location>
        <begin position="1214"/>
        <end position="1273"/>
    </location>
</feature>
<feature type="compositionally biased region" description="Pro residues" evidence="2">
    <location>
        <begin position="696"/>
        <end position="705"/>
    </location>
</feature>
<feature type="compositionally biased region" description="Acidic residues" evidence="2">
    <location>
        <begin position="351"/>
        <end position="362"/>
    </location>
</feature>
<proteinExistence type="predicted"/>
<dbReference type="OrthoDB" id="1939715at2759"/>
<feature type="compositionally biased region" description="Basic and acidic residues" evidence="2">
    <location>
        <begin position="1028"/>
        <end position="1047"/>
    </location>
</feature>
<feature type="compositionally biased region" description="Basic and acidic residues" evidence="2">
    <location>
        <begin position="1463"/>
        <end position="1472"/>
    </location>
</feature>
<feature type="compositionally biased region" description="Basic and acidic residues" evidence="2">
    <location>
        <begin position="936"/>
        <end position="977"/>
    </location>
</feature>
<feature type="region of interest" description="Disordered" evidence="2">
    <location>
        <begin position="1"/>
        <end position="280"/>
    </location>
</feature>
<feature type="compositionally biased region" description="Polar residues" evidence="2">
    <location>
        <begin position="617"/>
        <end position="626"/>
    </location>
</feature>
<dbReference type="STRING" id="137246.A0A401STE3"/>
<feature type="region of interest" description="Disordered" evidence="2">
    <location>
        <begin position="1743"/>
        <end position="1777"/>
    </location>
</feature>
<feature type="compositionally biased region" description="Low complexity" evidence="2">
    <location>
        <begin position="630"/>
        <end position="663"/>
    </location>
</feature>